<dbReference type="AlphaFoldDB" id="A0A4Y9SEP1"/>
<dbReference type="InterPro" id="IPR005122">
    <property type="entry name" value="Uracil-DNA_glycosylase-like"/>
</dbReference>
<dbReference type="SMART" id="SM00986">
    <property type="entry name" value="UDG"/>
    <property type="match status" value="1"/>
</dbReference>
<evidence type="ECO:0000256" key="8">
    <source>
        <dbReference type="SAM" id="MobiDB-lite"/>
    </source>
</evidence>
<proteinExistence type="predicted"/>
<dbReference type="EMBL" id="SPVF01000117">
    <property type="protein sequence ID" value="TFW21556.1"/>
    <property type="molecule type" value="Genomic_DNA"/>
</dbReference>
<feature type="region of interest" description="Disordered" evidence="8">
    <location>
        <begin position="1"/>
        <end position="70"/>
    </location>
</feature>
<dbReference type="SUPFAM" id="SSF52141">
    <property type="entry name" value="Uracil-DNA glycosylase-like"/>
    <property type="match status" value="1"/>
</dbReference>
<dbReference type="GO" id="GO:0006281">
    <property type="term" value="P:DNA repair"/>
    <property type="evidence" value="ECO:0007669"/>
    <property type="project" value="UniProtKB-KW"/>
</dbReference>
<evidence type="ECO:0000259" key="9">
    <source>
        <dbReference type="SMART" id="SM00986"/>
    </source>
</evidence>
<keyword evidence="2" id="KW-0479">Metal-binding</keyword>
<dbReference type="Gene3D" id="3.40.470.10">
    <property type="entry name" value="Uracil-DNA glycosylase-like domain"/>
    <property type="match status" value="1"/>
</dbReference>
<feature type="compositionally biased region" description="Low complexity" evidence="8">
    <location>
        <begin position="8"/>
        <end position="35"/>
    </location>
</feature>
<evidence type="ECO:0000313" key="10">
    <source>
        <dbReference type="EMBL" id="TFW21556.1"/>
    </source>
</evidence>
<name>A0A4Y9SEP1_9BURK</name>
<protein>
    <submittedName>
        <fullName evidence="10">Uracil-DNA glycosylase</fullName>
    </submittedName>
</protein>
<dbReference type="CDD" id="cd10030">
    <property type="entry name" value="UDG-F4_TTUDGA_SPO1dp_like"/>
    <property type="match status" value="1"/>
</dbReference>
<keyword evidence="5" id="KW-0408">Iron</keyword>
<evidence type="ECO:0000256" key="7">
    <source>
        <dbReference type="ARBA" id="ARBA00023204"/>
    </source>
</evidence>
<keyword evidence="1" id="KW-0004">4Fe-4S</keyword>
<evidence type="ECO:0000256" key="3">
    <source>
        <dbReference type="ARBA" id="ARBA00022763"/>
    </source>
</evidence>
<keyword evidence="4" id="KW-0378">Hydrolase</keyword>
<dbReference type="OrthoDB" id="5290748at2"/>
<dbReference type="InterPro" id="IPR051536">
    <property type="entry name" value="UDG_Type-4/5"/>
</dbReference>
<evidence type="ECO:0000256" key="2">
    <source>
        <dbReference type="ARBA" id="ARBA00022723"/>
    </source>
</evidence>
<evidence type="ECO:0000256" key="4">
    <source>
        <dbReference type="ARBA" id="ARBA00022801"/>
    </source>
</evidence>
<comment type="caution">
    <text evidence="10">The sequence shown here is derived from an EMBL/GenBank/DDBJ whole genome shotgun (WGS) entry which is preliminary data.</text>
</comment>
<accession>A0A4Y9SEP1</accession>
<dbReference type="GO" id="GO:0046872">
    <property type="term" value="F:metal ion binding"/>
    <property type="evidence" value="ECO:0007669"/>
    <property type="project" value="UniProtKB-KW"/>
</dbReference>
<dbReference type="PANTHER" id="PTHR33693:SF1">
    <property type="entry name" value="TYPE-4 URACIL-DNA GLYCOSYLASE"/>
    <property type="match status" value="1"/>
</dbReference>
<feature type="domain" description="Uracil-DNA glycosylase-like" evidence="9">
    <location>
        <begin position="129"/>
        <end position="286"/>
    </location>
</feature>
<dbReference type="SMART" id="SM00987">
    <property type="entry name" value="UreE_C"/>
    <property type="match status" value="1"/>
</dbReference>
<dbReference type="InterPro" id="IPR036895">
    <property type="entry name" value="Uracil-DNA_glycosylase-like_sf"/>
</dbReference>
<dbReference type="Pfam" id="PF03167">
    <property type="entry name" value="UDG"/>
    <property type="match status" value="1"/>
</dbReference>
<keyword evidence="6" id="KW-0411">Iron-sulfur</keyword>
<evidence type="ECO:0000256" key="1">
    <source>
        <dbReference type="ARBA" id="ARBA00022485"/>
    </source>
</evidence>
<evidence type="ECO:0000256" key="5">
    <source>
        <dbReference type="ARBA" id="ARBA00023004"/>
    </source>
</evidence>
<keyword evidence="3" id="KW-0227">DNA damage</keyword>
<keyword evidence="11" id="KW-1185">Reference proteome</keyword>
<dbReference type="GO" id="GO:0051539">
    <property type="term" value="F:4 iron, 4 sulfur cluster binding"/>
    <property type="evidence" value="ECO:0007669"/>
    <property type="project" value="UniProtKB-KW"/>
</dbReference>
<evidence type="ECO:0000313" key="11">
    <source>
        <dbReference type="Proteomes" id="UP000298438"/>
    </source>
</evidence>
<dbReference type="PANTHER" id="PTHR33693">
    <property type="entry name" value="TYPE-5 URACIL-DNA GLYCOSYLASE"/>
    <property type="match status" value="1"/>
</dbReference>
<keyword evidence="7" id="KW-0234">DNA repair</keyword>
<dbReference type="RefSeq" id="WP_135206821.1">
    <property type="nucleotide sequence ID" value="NZ_SPVF01000117.1"/>
</dbReference>
<dbReference type="Proteomes" id="UP000298438">
    <property type="component" value="Unassembled WGS sequence"/>
</dbReference>
<organism evidence="10 11">
    <name type="scientific">Zemynaea arenosa</name>
    <dbReference type="NCBI Taxonomy" id="2561931"/>
    <lineage>
        <taxon>Bacteria</taxon>
        <taxon>Pseudomonadati</taxon>
        <taxon>Pseudomonadota</taxon>
        <taxon>Betaproteobacteria</taxon>
        <taxon>Burkholderiales</taxon>
        <taxon>Oxalobacteraceae</taxon>
        <taxon>Telluria group</taxon>
        <taxon>Zemynaea</taxon>
    </lineage>
</organism>
<gene>
    <name evidence="10" type="ORF">E4L96_08685</name>
</gene>
<evidence type="ECO:0000256" key="6">
    <source>
        <dbReference type="ARBA" id="ARBA00023014"/>
    </source>
</evidence>
<reference evidence="10 11" key="1">
    <citation type="submission" date="2019-03" db="EMBL/GenBank/DDBJ databases">
        <title>Draft Genome Sequence of Massilia arenosa sp. nov., a Novel Massilia Species Isolated from a Sandy-loam Maize Soil.</title>
        <authorList>
            <person name="Raths R."/>
            <person name="Peta V."/>
            <person name="Bucking H."/>
        </authorList>
    </citation>
    <scope>NUCLEOTIDE SEQUENCE [LARGE SCALE GENOMIC DNA]</scope>
    <source>
        <strain evidence="10 11">MC02</strain>
    </source>
</reference>
<feature type="compositionally biased region" description="Basic and acidic residues" evidence="8">
    <location>
        <begin position="59"/>
        <end position="68"/>
    </location>
</feature>
<dbReference type="GO" id="GO:0097506">
    <property type="term" value="F:deaminated base DNA N-glycosylase activity"/>
    <property type="evidence" value="ECO:0007669"/>
    <property type="project" value="UniProtKB-ARBA"/>
</dbReference>
<sequence>MQPPPSETAPGAAPAPGQPAAASTLATPPAPRASSVPSESAWDDDAHEDTPARPPAHKRTPDPADRPSAHVPLNYAVQGAPVTHDPAADNAQPEATPEEIAQMDWPQLHAAIANCRRCGAYRQGAQPVLGSGPAQARWLVSAGATTAADEKDNTPVAGDAGKLLANMLAAAGLSQADEVYVTNLIKCRPTTGTGADRAPTAEEAQACRPFIEREIALTGARTVVTLGQIAANALLARPLQEPLASARGTVHTIAAGPNSVPLIPTLHPGELLRRGQDKALAWADLCLAKAADAGRS</sequence>